<keyword evidence="3 5" id="KW-1133">Transmembrane helix</keyword>
<dbReference type="InterPro" id="IPR037673">
    <property type="entry name" value="MSC/AndL"/>
</dbReference>
<evidence type="ECO:0000256" key="4">
    <source>
        <dbReference type="ARBA" id="ARBA00023136"/>
    </source>
</evidence>
<organism evidence="6 7">
    <name type="scientific">Peredibacter starrii</name>
    <dbReference type="NCBI Taxonomy" id="28202"/>
    <lineage>
        <taxon>Bacteria</taxon>
        <taxon>Pseudomonadati</taxon>
        <taxon>Bdellovibrionota</taxon>
        <taxon>Bacteriovoracia</taxon>
        <taxon>Bacteriovoracales</taxon>
        <taxon>Bacteriovoracaceae</taxon>
        <taxon>Peredibacter</taxon>
    </lineage>
</organism>
<dbReference type="GO" id="GO:0008381">
    <property type="term" value="F:mechanosensitive monoatomic ion channel activity"/>
    <property type="evidence" value="ECO:0007669"/>
    <property type="project" value="TreeGrafter"/>
</dbReference>
<dbReference type="Pfam" id="PF01741">
    <property type="entry name" value="MscL"/>
    <property type="match status" value="1"/>
</dbReference>
<comment type="subcellular location">
    <subcellularLocation>
        <location evidence="1">Membrane</location>
        <topology evidence="1">Multi-pass membrane protein</topology>
    </subcellularLocation>
</comment>
<dbReference type="InterPro" id="IPR036019">
    <property type="entry name" value="MscL_channel"/>
</dbReference>
<keyword evidence="7" id="KW-1185">Reference proteome</keyword>
<feature type="transmembrane region" description="Helical" evidence="5">
    <location>
        <begin position="69"/>
        <end position="87"/>
    </location>
</feature>
<dbReference type="PANTHER" id="PTHR30266">
    <property type="entry name" value="MECHANOSENSITIVE CHANNEL MSCL"/>
    <property type="match status" value="1"/>
</dbReference>
<dbReference type="SUPFAM" id="SSF81330">
    <property type="entry name" value="Gated mechanosensitive channel"/>
    <property type="match status" value="1"/>
</dbReference>
<dbReference type="EMBL" id="CP139487">
    <property type="protein sequence ID" value="WPU63975.1"/>
    <property type="molecule type" value="Genomic_DNA"/>
</dbReference>
<dbReference type="KEGG" id="psti:SOO65_14865"/>
<evidence type="ECO:0000256" key="1">
    <source>
        <dbReference type="ARBA" id="ARBA00004141"/>
    </source>
</evidence>
<protein>
    <submittedName>
        <fullName evidence="6">MscL family protein</fullName>
    </submittedName>
</protein>
<reference evidence="6 7" key="1">
    <citation type="submission" date="2023-11" db="EMBL/GenBank/DDBJ databases">
        <title>Peredibacter starrii A3.12.</title>
        <authorList>
            <person name="Mitchell R.J."/>
        </authorList>
    </citation>
    <scope>NUCLEOTIDE SEQUENCE [LARGE SCALE GENOMIC DNA]</scope>
    <source>
        <strain evidence="6 7">A3.12</strain>
    </source>
</reference>
<dbReference type="Gene3D" id="1.10.1200.120">
    <property type="entry name" value="Large-conductance mechanosensitive channel, MscL, domain 1"/>
    <property type="match status" value="1"/>
</dbReference>
<sequence length="99" mass="10740">MVREFVGFLKQYGVIGLAIAVIIGGKLNLLVTSLVNDLITPLILQPALKAAGVASIYELSYNGIMYGKVLGAGIDFIIVAWIVFIFAKKVMKEELVAKR</sequence>
<evidence type="ECO:0000313" key="6">
    <source>
        <dbReference type="EMBL" id="WPU63975.1"/>
    </source>
</evidence>
<dbReference type="Proteomes" id="UP001324634">
    <property type="component" value="Chromosome"/>
</dbReference>
<dbReference type="PANTHER" id="PTHR30266:SF2">
    <property type="entry name" value="LARGE-CONDUCTANCE MECHANOSENSITIVE CHANNEL"/>
    <property type="match status" value="1"/>
</dbReference>
<evidence type="ECO:0000256" key="2">
    <source>
        <dbReference type="ARBA" id="ARBA00022692"/>
    </source>
</evidence>
<accession>A0AAX4HLA5</accession>
<evidence type="ECO:0000313" key="7">
    <source>
        <dbReference type="Proteomes" id="UP001324634"/>
    </source>
</evidence>
<keyword evidence="4 5" id="KW-0472">Membrane</keyword>
<evidence type="ECO:0000256" key="5">
    <source>
        <dbReference type="SAM" id="Phobius"/>
    </source>
</evidence>
<keyword evidence="2 5" id="KW-0812">Transmembrane</keyword>
<dbReference type="GO" id="GO:0016020">
    <property type="term" value="C:membrane"/>
    <property type="evidence" value="ECO:0007669"/>
    <property type="project" value="UniProtKB-SubCell"/>
</dbReference>
<evidence type="ECO:0000256" key="3">
    <source>
        <dbReference type="ARBA" id="ARBA00022989"/>
    </source>
</evidence>
<name>A0AAX4HLA5_9BACT</name>
<dbReference type="RefSeq" id="WP_321391756.1">
    <property type="nucleotide sequence ID" value="NZ_CP139487.1"/>
</dbReference>
<gene>
    <name evidence="6" type="ORF">SOO65_14865</name>
</gene>
<feature type="transmembrane region" description="Helical" evidence="5">
    <location>
        <begin position="12"/>
        <end position="31"/>
    </location>
</feature>
<proteinExistence type="predicted"/>
<dbReference type="AlphaFoldDB" id="A0AAX4HLA5"/>